<proteinExistence type="predicted"/>
<dbReference type="OrthoDB" id="2368676at2759"/>
<evidence type="ECO:0000313" key="1">
    <source>
        <dbReference type="EMBL" id="CAG8806815.1"/>
    </source>
</evidence>
<comment type="caution">
    <text evidence="1">The sequence shown here is derived from an EMBL/GenBank/DDBJ whole genome shotgun (WGS) entry which is preliminary data.</text>
</comment>
<name>A0A9N9PC82_9GLOM</name>
<dbReference type="Proteomes" id="UP000789405">
    <property type="component" value="Unassembled WGS sequence"/>
</dbReference>
<sequence>KQIENGDYWILQFWADITKPNTENNNMDILSNMQTAIYSCTDKTQLITTINYLKNISEAQIKEILLRAEI</sequence>
<dbReference type="EMBL" id="CAJVPY010041706">
    <property type="protein sequence ID" value="CAG8806815.1"/>
    <property type="molecule type" value="Genomic_DNA"/>
</dbReference>
<gene>
    <name evidence="1" type="ORF">DERYTH_LOCUS24547</name>
</gene>
<protein>
    <submittedName>
        <fullName evidence="1">17752_t:CDS:1</fullName>
    </submittedName>
</protein>
<accession>A0A9N9PC82</accession>
<organism evidence="1 2">
    <name type="scientific">Dentiscutata erythropus</name>
    <dbReference type="NCBI Taxonomy" id="1348616"/>
    <lineage>
        <taxon>Eukaryota</taxon>
        <taxon>Fungi</taxon>
        <taxon>Fungi incertae sedis</taxon>
        <taxon>Mucoromycota</taxon>
        <taxon>Glomeromycotina</taxon>
        <taxon>Glomeromycetes</taxon>
        <taxon>Diversisporales</taxon>
        <taxon>Gigasporaceae</taxon>
        <taxon>Dentiscutata</taxon>
    </lineage>
</organism>
<reference evidence="1" key="1">
    <citation type="submission" date="2021-06" db="EMBL/GenBank/DDBJ databases">
        <authorList>
            <person name="Kallberg Y."/>
            <person name="Tangrot J."/>
            <person name="Rosling A."/>
        </authorList>
    </citation>
    <scope>NUCLEOTIDE SEQUENCE</scope>
    <source>
        <strain evidence="1">MA453B</strain>
    </source>
</reference>
<evidence type="ECO:0000313" key="2">
    <source>
        <dbReference type="Proteomes" id="UP000789405"/>
    </source>
</evidence>
<dbReference type="AlphaFoldDB" id="A0A9N9PC82"/>
<keyword evidence="2" id="KW-1185">Reference proteome</keyword>
<feature type="non-terminal residue" evidence="1">
    <location>
        <position position="70"/>
    </location>
</feature>